<accession>A0A8J4X984</accession>
<name>A0A8J4X984_CLAMG</name>
<proteinExistence type="predicted"/>
<dbReference type="Proteomes" id="UP000727407">
    <property type="component" value="Unassembled WGS sequence"/>
</dbReference>
<sequence>MLRYLIKTLLQMNLFTDTLRDSNGTDLIYNLSIPTFNSSLLDWANFTGFN</sequence>
<gene>
    <name evidence="1" type="primary">robo3</name>
    <name evidence="1" type="ORF">DAT39_003981</name>
</gene>
<protein>
    <submittedName>
        <fullName evidence="1">Roundabout 3 isoform X1</fullName>
    </submittedName>
</protein>
<dbReference type="EMBL" id="QNUK01000034">
    <property type="protein sequence ID" value="KAF5906359.1"/>
    <property type="molecule type" value="Genomic_DNA"/>
</dbReference>
<dbReference type="AlphaFoldDB" id="A0A8J4X984"/>
<keyword evidence="2" id="KW-1185">Reference proteome</keyword>
<evidence type="ECO:0000313" key="1">
    <source>
        <dbReference type="EMBL" id="KAF5906359.1"/>
    </source>
</evidence>
<evidence type="ECO:0000313" key="2">
    <source>
        <dbReference type="Proteomes" id="UP000727407"/>
    </source>
</evidence>
<feature type="non-terminal residue" evidence="1">
    <location>
        <position position="50"/>
    </location>
</feature>
<reference evidence="1" key="1">
    <citation type="submission" date="2020-07" db="EMBL/GenBank/DDBJ databases">
        <title>Clarias magur genome sequencing, assembly and annotation.</title>
        <authorList>
            <person name="Kushwaha B."/>
            <person name="Kumar R."/>
            <person name="Das P."/>
            <person name="Joshi C.G."/>
            <person name="Kumar D."/>
            <person name="Nagpure N.S."/>
            <person name="Pandey M."/>
            <person name="Agarwal S."/>
            <person name="Srivastava S."/>
            <person name="Singh M."/>
            <person name="Sahoo L."/>
            <person name="Jayasankar P."/>
            <person name="Meher P.K."/>
            <person name="Koringa P.G."/>
            <person name="Iquebal M.A."/>
            <person name="Das S.P."/>
            <person name="Bit A."/>
            <person name="Patnaik S."/>
            <person name="Patel N."/>
            <person name="Shah T.M."/>
            <person name="Hinsu A."/>
            <person name="Jena J.K."/>
        </authorList>
    </citation>
    <scope>NUCLEOTIDE SEQUENCE</scope>
    <source>
        <strain evidence="1">CIFAMagur01</strain>
        <tissue evidence="1">Testis</tissue>
    </source>
</reference>
<dbReference type="OrthoDB" id="8940166at2759"/>
<comment type="caution">
    <text evidence="1">The sequence shown here is derived from an EMBL/GenBank/DDBJ whole genome shotgun (WGS) entry which is preliminary data.</text>
</comment>
<organism evidence="1 2">
    <name type="scientific">Clarias magur</name>
    <name type="common">Asian catfish</name>
    <name type="synonym">Macropteronotus magur</name>
    <dbReference type="NCBI Taxonomy" id="1594786"/>
    <lineage>
        <taxon>Eukaryota</taxon>
        <taxon>Metazoa</taxon>
        <taxon>Chordata</taxon>
        <taxon>Craniata</taxon>
        <taxon>Vertebrata</taxon>
        <taxon>Euteleostomi</taxon>
        <taxon>Actinopterygii</taxon>
        <taxon>Neopterygii</taxon>
        <taxon>Teleostei</taxon>
        <taxon>Ostariophysi</taxon>
        <taxon>Siluriformes</taxon>
        <taxon>Clariidae</taxon>
        <taxon>Clarias</taxon>
    </lineage>
</organism>